<sequence length="79" mass="9104">MMTSAQDIATWMIDRIRTEGRLSQDQAVQDIPGTFGPEWVRTLENGHTGISKEVLAEFRKAHGGTVQWDRDRRFWSLKS</sequence>
<comment type="caution">
    <text evidence="1">The sequence shown here is derived from an EMBL/GenBank/DDBJ whole genome shotgun (WGS) entry which is preliminary data.</text>
</comment>
<dbReference type="AlphaFoldDB" id="A0A0A6VVZ0"/>
<name>A0A0A6VVZ0_KOCRO</name>
<proteinExistence type="predicted"/>
<dbReference type="EMBL" id="JSUH01000003">
    <property type="protein sequence ID" value="KHD98323.1"/>
    <property type="molecule type" value="Genomic_DNA"/>
</dbReference>
<gene>
    <name evidence="1" type="ORF">GY22_04500</name>
</gene>
<evidence type="ECO:0000313" key="2">
    <source>
        <dbReference type="Proteomes" id="UP000030466"/>
    </source>
</evidence>
<organism evidence="1 2">
    <name type="scientific">Kocuria rosea subsp. polaris</name>
    <dbReference type="NCBI Taxonomy" id="136273"/>
    <lineage>
        <taxon>Bacteria</taxon>
        <taxon>Bacillati</taxon>
        <taxon>Actinomycetota</taxon>
        <taxon>Actinomycetes</taxon>
        <taxon>Micrococcales</taxon>
        <taxon>Micrococcaceae</taxon>
        <taxon>Kocuria</taxon>
    </lineage>
</organism>
<dbReference type="Pfam" id="PF22266">
    <property type="entry name" value="DUF6953"/>
    <property type="match status" value="1"/>
</dbReference>
<dbReference type="InterPro" id="IPR054228">
    <property type="entry name" value="DUF6953"/>
</dbReference>
<dbReference type="Proteomes" id="UP000030466">
    <property type="component" value="Unassembled WGS sequence"/>
</dbReference>
<dbReference type="OrthoDB" id="8454520at2"/>
<reference evidence="1 2" key="1">
    <citation type="journal article" date="2003" name="Int. J. Syst. Evol. Microbiol.">
        <title>Kocuria polaris sp. nov., an orange-pigmented psychrophilic bacterium isolated from an Antarctic cyanobacterial mat sample.</title>
        <authorList>
            <person name="Reddy G.S."/>
            <person name="Prakash J.S."/>
            <person name="Prabahar V."/>
            <person name="Matsumoto G.I."/>
            <person name="Stackebrandt E."/>
            <person name="Shivaji S."/>
        </authorList>
    </citation>
    <scope>NUCLEOTIDE SEQUENCE [LARGE SCALE GENOMIC DNA]</scope>
    <source>
        <strain evidence="1 2">CMS 76or</strain>
    </source>
</reference>
<evidence type="ECO:0000313" key="1">
    <source>
        <dbReference type="EMBL" id="KHD98323.1"/>
    </source>
</evidence>
<keyword evidence="2" id="KW-1185">Reference proteome</keyword>
<evidence type="ECO:0008006" key="3">
    <source>
        <dbReference type="Google" id="ProtNLM"/>
    </source>
</evidence>
<accession>A0A0A6VVZ0</accession>
<protein>
    <recommendedName>
        <fullName evidence="3">HTH HARE-type domain-containing protein</fullName>
    </recommendedName>
</protein>